<gene>
    <name evidence="1" type="ORF">MBBWO_07860</name>
</gene>
<proteinExistence type="predicted"/>
<accession>A0A2U1S791</accession>
<name>A0A2U1S791_9EURY</name>
<reference evidence="1 2" key="1">
    <citation type="submission" date="2017-03" db="EMBL/GenBank/DDBJ databases">
        <title>Genome sequence of Methanobrevibacter wosei.</title>
        <authorList>
            <person name="Poehlein A."/>
            <person name="Seedorf H."/>
            <person name="Daniel R."/>
        </authorList>
    </citation>
    <scope>NUCLEOTIDE SEQUENCE [LARGE SCALE GENOMIC DNA]</scope>
    <source>
        <strain evidence="1 2">DSM 11979</strain>
    </source>
</reference>
<sequence>MDFNKTITSKEDFNSFNLFSFNWESIDNKLAEDNWLDEKNSISFFKKSIETTSGGIAAYLNSNKSYKPVFSDYKLGTAPEINLSIVDDFLSKDEDIIKIFKNKFYALILTDLGIYEIEYDKLLKDTDINFYPKNSIKKISIKLNKENNTSEITLDNIIKKSKINFGLNTSKEIFKLIKDYYL</sequence>
<dbReference type="AlphaFoldDB" id="A0A2U1S791"/>
<dbReference type="Proteomes" id="UP000245577">
    <property type="component" value="Unassembled WGS sequence"/>
</dbReference>
<protein>
    <submittedName>
        <fullName evidence="1">Uncharacterized protein</fullName>
    </submittedName>
</protein>
<keyword evidence="2" id="KW-1185">Reference proteome</keyword>
<organism evidence="1 2">
    <name type="scientific">Methanobrevibacter woesei</name>
    <dbReference type="NCBI Taxonomy" id="190976"/>
    <lineage>
        <taxon>Archaea</taxon>
        <taxon>Methanobacteriati</taxon>
        <taxon>Methanobacteriota</taxon>
        <taxon>Methanomada group</taxon>
        <taxon>Methanobacteria</taxon>
        <taxon>Methanobacteriales</taxon>
        <taxon>Methanobacteriaceae</taxon>
        <taxon>Methanobrevibacter</taxon>
    </lineage>
</organism>
<dbReference type="EMBL" id="MZGU01000004">
    <property type="protein sequence ID" value="PWB85934.1"/>
    <property type="molecule type" value="Genomic_DNA"/>
</dbReference>
<comment type="caution">
    <text evidence="1">The sequence shown here is derived from an EMBL/GenBank/DDBJ whole genome shotgun (WGS) entry which is preliminary data.</text>
</comment>
<dbReference type="RefSeq" id="WP_116669579.1">
    <property type="nucleotide sequence ID" value="NZ_CASEFK010000004.1"/>
</dbReference>
<evidence type="ECO:0000313" key="1">
    <source>
        <dbReference type="EMBL" id="PWB85934.1"/>
    </source>
</evidence>
<evidence type="ECO:0000313" key="2">
    <source>
        <dbReference type="Proteomes" id="UP000245577"/>
    </source>
</evidence>